<keyword evidence="3" id="KW-0813">Transport</keyword>
<comment type="similarity">
    <text evidence="2">Belongs to the bacterial solute-binding protein 1 family.</text>
</comment>
<gene>
    <name evidence="9" type="ORF">EYB31_10960</name>
</gene>
<dbReference type="Proteomes" id="UP000293142">
    <property type="component" value="Unassembled WGS sequence"/>
</dbReference>
<evidence type="ECO:0000259" key="8">
    <source>
        <dbReference type="PROSITE" id="PS50222"/>
    </source>
</evidence>
<keyword evidence="7" id="KW-0472">Membrane</keyword>
<keyword evidence="10" id="KW-1185">Reference proteome</keyword>
<comment type="function">
    <text evidence="5">Part of a binding-protein-dependent transport system for a sugar.</text>
</comment>
<keyword evidence="4" id="KW-0732">Signal</keyword>
<dbReference type="InterPro" id="IPR006059">
    <property type="entry name" value="SBP"/>
</dbReference>
<evidence type="ECO:0000313" key="10">
    <source>
        <dbReference type="Proteomes" id="UP000293142"/>
    </source>
</evidence>
<dbReference type="Gene3D" id="3.40.190.10">
    <property type="entry name" value="Periplasmic binding protein-like II"/>
    <property type="match status" value="1"/>
</dbReference>
<comment type="caution">
    <text evidence="9">The sequence shown here is derived from an EMBL/GenBank/DDBJ whole genome shotgun (WGS) entry which is preliminary data.</text>
</comment>
<dbReference type="OrthoDB" id="9798191at2"/>
<keyword evidence="7" id="KW-0812">Transmembrane</keyword>
<accession>A0A4Q9DV16</accession>
<feature type="domain" description="EF-hand" evidence="8">
    <location>
        <begin position="296"/>
        <end position="331"/>
    </location>
</feature>
<dbReference type="InterPro" id="IPR050490">
    <property type="entry name" value="Bact_solute-bd_prot1"/>
</dbReference>
<dbReference type="EMBL" id="SIRE01000007">
    <property type="protein sequence ID" value="TBL79428.1"/>
    <property type="molecule type" value="Genomic_DNA"/>
</dbReference>
<evidence type="ECO:0000256" key="5">
    <source>
        <dbReference type="ARBA" id="ARBA00049629"/>
    </source>
</evidence>
<name>A0A4Q9DV16_9BACL</name>
<evidence type="ECO:0000313" key="9">
    <source>
        <dbReference type="EMBL" id="TBL79428.1"/>
    </source>
</evidence>
<protein>
    <recommendedName>
        <fullName evidence="6">Probable sugar-binding periplasmic protein</fullName>
    </recommendedName>
</protein>
<dbReference type="SUPFAM" id="SSF53850">
    <property type="entry name" value="Periplasmic binding protein-like II"/>
    <property type="match status" value="1"/>
</dbReference>
<dbReference type="GO" id="GO:0030313">
    <property type="term" value="C:cell envelope"/>
    <property type="evidence" value="ECO:0007669"/>
    <property type="project" value="UniProtKB-SubCell"/>
</dbReference>
<reference evidence="9 10" key="1">
    <citation type="submission" date="2019-02" db="EMBL/GenBank/DDBJ databases">
        <title>Paenibacillus sp. nov., isolated from surface-sterilized tissue of Thalictrum simplex L.</title>
        <authorList>
            <person name="Tuo L."/>
        </authorList>
    </citation>
    <scope>NUCLEOTIDE SEQUENCE [LARGE SCALE GENOMIC DNA]</scope>
    <source>
        <strain evidence="9 10">N2SHLJ1</strain>
    </source>
</reference>
<evidence type="ECO:0000256" key="4">
    <source>
        <dbReference type="ARBA" id="ARBA00022729"/>
    </source>
</evidence>
<dbReference type="Pfam" id="PF01547">
    <property type="entry name" value="SBP_bac_1"/>
    <property type="match status" value="1"/>
</dbReference>
<dbReference type="GO" id="GO:0005509">
    <property type="term" value="F:calcium ion binding"/>
    <property type="evidence" value="ECO:0007669"/>
    <property type="project" value="InterPro"/>
</dbReference>
<dbReference type="PANTHER" id="PTHR43649:SF28">
    <property type="entry name" value="BINDING PROTEIN COMPONENT OF ABC SUGAR TRANSPORTER-RELATED"/>
    <property type="match status" value="1"/>
</dbReference>
<dbReference type="PANTHER" id="PTHR43649">
    <property type="entry name" value="ARABINOSE-BINDING PROTEIN-RELATED"/>
    <property type="match status" value="1"/>
</dbReference>
<comment type="subcellular location">
    <subcellularLocation>
        <location evidence="1">Cell envelope</location>
    </subcellularLocation>
</comment>
<dbReference type="AlphaFoldDB" id="A0A4Q9DV16"/>
<organism evidence="9 10">
    <name type="scientific">Paenibacillus thalictri</name>
    <dbReference type="NCBI Taxonomy" id="2527873"/>
    <lineage>
        <taxon>Bacteria</taxon>
        <taxon>Bacillati</taxon>
        <taxon>Bacillota</taxon>
        <taxon>Bacilli</taxon>
        <taxon>Bacillales</taxon>
        <taxon>Paenibacillaceae</taxon>
        <taxon>Paenibacillus</taxon>
    </lineage>
</organism>
<dbReference type="PROSITE" id="PS50222">
    <property type="entry name" value="EF_HAND_2"/>
    <property type="match status" value="1"/>
</dbReference>
<proteinExistence type="inferred from homology"/>
<evidence type="ECO:0000256" key="1">
    <source>
        <dbReference type="ARBA" id="ARBA00004196"/>
    </source>
</evidence>
<dbReference type="InterPro" id="IPR002048">
    <property type="entry name" value="EF_hand_dom"/>
</dbReference>
<keyword evidence="7" id="KW-1133">Transmembrane helix</keyword>
<dbReference type="InterPro" id="IPR018247">
    <property type="entry name" value="EF_Hand_1_Ca_BS"/>
</dbReference>
<dbReference type="PROSITE" id="PS00018">
    <property type="entry name" value="EF_HAND_1"/>
    <property type="match status" value="1"/>
</dbReference>
<sequence>MSEVRWIKCRACSLPDTSSLRCHCCCCLRWRQDRLFPALPPEQSKVERVVCLRKLVGRSMMKNIMKPAALLVLAGMGALALAGCSPSSGPDAAADGKGGTEAKAGKPVELNVMVMQENNGDETEKQAWESIVKSYTESHPGVKINLQLQNFPGVEQHRTWVTTQLIGGTAPDIFTTRYIWDQEDLKKGLLVDLTSYYKQKNDYTDGKTWEDIFPKPVLKQLIGDDQTYASVPSYVNSVRVLYNKDLFTQAGISSIPKTWNEFMAAQEKLKNIGVVPFAFPNSKPGDYNYSWSTRILTEELIAGSYDKLDTNKNGVIEINEYARGVDQGVIDIEKSPYKDVFPILKEWSKYWPKGFNGLDFDSAGDLFLRGKAAMVMRTGAQSKVLYESSARKFEMAAFPLPYLTKENHPDAVGKLMEIGGVPAGNMAIPKTIAPEKMSAAVDFLAYTTSPKVQGLLGEKLYRTPVISNAALPDKLQGFQFVGETMQLNIYAGEVDKNVTENNQKLGQLYLEGSTPLEKYVGDLKKMMVEGVKKKMEENKWSKDNNYGLK</sequence>
<evidence type="ECO:0000256" key="2">
    <source>
        <dbReference type="ARBA" id="ARBA00008520"/>
    </source>
</evidence>
<evidence type="ECO:0000256" key="7">
    <source>
        <dbReference type="SAM" id="Phobius"/>
    </source>
</evidence>
<feature type="transmembrane region" description="Helical" evidence="7">
    <location>
        <begin position="64"/>
        <end position="83"/>
    </location>
</feature>
<evidence type="ECO:0000256" key="3">
    <source>
        <dbReference type="ARBA" id="ARBA00022448"/>
    </source>
</evidence>
<evidence type="ECO:0000256" key="6">
    <source>
        <dbReference type="ARBA" id="ARBA00049753"/>
    </source>
</evidence>